<dbReference type="OrthoDB" id="10326087at2759"/>
<name>A0A9P0MW94_NEZVI</name>
<evidence type="ECO:0000313" key="2">
    <source>
        <dbReference type="EMBL" id="CAH1406675.1"/>
    </source>
</evidence>
<keyword evidence="3" id="KW-1185">Reference proteome</keyword>
<keyword evidence="1" id="KW-0472">Membrane</keyword>
<organism evidence="2 3">
    <name type="scientific">Nezara viridula</name>
    <name type="common">Southern green stink bug</name>
    <name type="synonym">Cimex viridulus</name>
    <dbReference type="NCBI Taxonomy" id="85310"/>
    <lineage>
        <taxon>Eukaryota</taxon>
        <taxon>Metazoa</taxon>
        <taxon>Ecdysozoa</taxon>
        <taxon>Arthropoda</taxon>
        <taxon>Hexapoda</taxon>
        <taxon>Insecta</taxon>
        <taxon>Pterygota</taxon>
        <taxon>Neoptera</taxon>
        <taxon>Paraneoptera</taxon>
        <taxon>Hemiptera</taxon>
        <taxon>Heteroptera</taxon>
        <taxon>Panheteroptera</taxon>
        <taxon>Pentatomomorpha</taxon>
        <taxon>Pentatomoidea</taxon>
        <taxon>Pentatomidae</taxon>
        <taxon>Pentatominae</taxon>
        <taxon>Nezara</taxon>
    </lineage>
</organism>
<keyword evidence="1" id="KW-1133">Transmembrane helix</keyword>
<protein>
    <submittedName>
        <fullName evidence="2">Uncharacterized protein</fullName>
    </submittedName>
</protein>
<evidence type="ECO:0000313" key="3">
    <source>
        <dbReference type="Proteomes" id="UP001152798"/>
    </source>
</evidence>
<dbReference type="Proteomes" id="UP001152798">
    <property type="component" value="Chromosome 6"/>
</dbReference>
<accession>A0A9P0MW94</accession>
<proteinExistence type="predicted"/>
<gene>
    <name evidence="2" type="ORF">NEZAVI_LOCUS14561</name>
</gene>
<keyword evidence="1" id="KW-0812">Transmembrane</keyword>
<sequence length="87" mass="9665">METESRKSKRLAAKKMVEELKAQGMDEAAAIDLVNERLEVLPGLDSPKRTIQKSRKDLWYIGAAVLSLLIIPLLMKVLLFGPSCCHG</sequence>
<dbReference type="EMBL" id="OV725082">
    <property type="protein sequence ID" value="CAH1406675.1"/>
    <property type="molecule type" value="Genomic_DNA"/>
</dbReference>
<feature type="transmembrane region" description="Helical" evidence="1">
    <location>
        <begin position="58"/>
        <end position="80"/>
    </location>
</feature>
<evidence type="ECO:0000256" key="1">
    <source>
        <dbReference type="SAM" id="Phobius"/>
    </source>
</evidence>
<reference evidence="2" key="1">
    <citation type="submission" date="2022-01" db="EMBL/GenBank/DDBJ databases">
        <authorList>
            <person name="King R."/>
        </authorList>
    </citation>
    <scope>NUCLEOTIDE SEQUENCE</scope>
</reference>
<dbReference type="AlphaFoldDB" id="A0A9P0MW94"/>